<feature type="transmembrane region" description="Helical" evidence="5">
    <location>
        <begin position="301"/>
        <end position="327"/>
    </location>
</feature>
<dbReference type="PANTHER" id="PTHR43376:SF1">
    <property type="entry name" value="OLIGOPEPTIDE TRANSPORT SYSTEM PERMEASE PROTEIN"/>
    <property type="match status" value="1"/>
</dbReference>
<dbReference type="GO" id="GO:0055085">
    <property type="term" value="P:transmembrane transport"/>
    <property type="evidence" value="ECO:0007669"/>
    <property type="project" value="InterPro"/>
</dbReference>
<feature type="transmembrane region" description="Helical" evidence="5">
    <location>
        <begin position="260"/>
        <end position="281"/>
    </location>
</feature>
<evidence type="ECO:0000256" key="4">
    <source>
        <dbReference type="ARBA" id="ARBA00023136"/>
    </source>
</evidence>
<comment type="subcellular location">
    <subcellularLocation>
        <location evidence="5">Cell membrane</location>
        <topology evidence="5">Multi-pass membrane protein</topology>
    </subcellularLocation>
    <subcellularLocation>
        <location evidence="1">Membrane</location>
        <topology evidence="1">Multi-pass membrane protein</topology>
    </subcellularLocation>
</comment>
<dbReference type="PROSITE" id="PS50928">
    <property type="entry name" value="ABC_TM1"/>
    <property type="match status" value="1"/>
</dbReference>
<feature type="transmembrane region" description="Helical" evidence="5">
    <location>
        <begin position="12"/>
        <end position="34"/>
    </location>
</feature>
<dbReference type="RefSeq" id="WP_141608102.1">
    <property type="nucleotide sequence ID" value="NZ_VIGC02000001.1"/>
</dbReference>
<dbReference type="Proteomes" id="UP000317371">
    <property type="component" value="Unassembled WGS sequence"/>
</dbReference>
<dbReference type="CDD" id="cd06261">
    <property type="entry name" value="TM_PBP2"/>
    <property type="match status" value="1"/>
</dbReference>
<keyword evidence="4 5" id="KW-0472">Membrane</keyword>
<evidence type="ECO:0000256" key="1">
    <source>
        <dbReference type="ARBA" id="ARBA00004141"/>
    </source>
</evidence>
<organism evidence="7 8">
    <name type="scientific">Litorilinea aerophila</name>
    <dbReference type="NCBI Taxonomy" id="1204385"/>
    <lineage>
        <taxon>Bacteria</taxon>
        <taxon>Bacillati</taxon>
        <taxon>Chloroflexota</taxon>
        <taxon>Caldilineae</taxon>
        <taxon>Caldilineales</taxon>
        <taxon>Caldilineaceae</taxon>
        <taxon>Litorilinea</taxon>
    </lineage>
</organism>
<keyword evidence="8" id="KW-1185">Reference proteome</keyword>
<evidence type="ECO:0000313" key="7">
    <source>
        <dbReference type="EMBL" id="TQE97888.1"/>
    </source>
</evidence>
<dbReference type="OrthoDB" id="9769919at2"/>
<evidence type="ECO:0000256" key="5">
    <source>
        <dbReference type="RuleBase" id="RU363032"/>
    </source>
</evidence>
<dbReference type="PANTHER" id="PTHR43376">
    <property type="entry name" value="OLIGOPEPTIDE TRANSPORT SYSTEM PERMEASE PROTEIN"/>
    <property type="match status" value="1"/>
</dbReference>
<keyword evidence="5" id="KW-0813">Transport</keyword>
<comment type="similarity">
    <text evidence="5">Belongs to the binding-protein-dependent transport system permease family.</text>
</comment>
<dbReference type="Gene3D" id="1.10.3720.10">
    <property type="entry name" value="MetI-like"/>
    <property type="match status" value="1"/>
</dbReference>
<evidence type="ECO:0000256" key="3">
    <source>
        <dbReference type="ARBA" id="ARBA00022989"/>
    </source>
</evidence>
<evidence type="ECO:0000256" key="2">
    <source>
        <dbReference type="ARBA" id="ARBA00022692"/>
    </source>
</evidence>
<dbReference type="InParanoid" id="A0A540VMC1"/>
<proteinExistence type="inferred from homology"/>
<dbReference type="GO" id="GO:0005886">
    <property type="term" value="C:plasma membrane"/>
    <property type="evidence" value="ECO:0007669"/>
    <property type="project" value="UniProtKB-SubCell"/>
</dbReference>
<dbReference type="SUPFAM" id="SSF161098">
    <property type="entry name" value="MetI-like"/>
    <property type="match status" value="1"/>
</dbReference>
<sequence>MAGLTPAYVLRRVGMWLLTIWLGATIIFVIPRLAPGDPVAAMVSRLSAQSGYIENSAEMIEAWRERFGLNGPWYVQYLSYLRSVLTFDLGYSLASFPSQVRDMIAQAVPWTIGLLTLATLISFVLGNLIGALMAWRRTPRLVRSLLPVTLTFTSIPFFMLGILLIYVFAFGLRWFPPSGAYDSTLTVGWNWEFIVDVIHHGTLPALSIVVTSMGFWALGMRGMMITNEGEDYMILADAKGLSPRRVFWFYGVRNSVLPQVTALALNLGGIAGGSTLVEYIFAYPGMGYLLYLGIVNTDYTLIQGIVFMLIVGTATAVLILDLLYPLIDPRITYEKG</sequence>
<feature type="transmembrane region" description="Helical" evidence="5">
    <location>
        <begin position="145"/>
        <end position="169"/>
    </location>
</feature>
<keyword evidence="2 5" id="KW-0812">Transmembrane</keyword>
<protein>
    <submittedName>
        <fullName evidence="7">ABC transporter permease</fullName>
    </submittedName>
</protein>
<keyword evidence="3 5" id="KW-1133">Transmembrane helix</keyword>
<gene>
    <name evidence="7" type="ORF">FKZ61_00475</name>
</gene>
<reference evidence="7 8" key="1">
    <citation type="submission" date="2019-06" db="EMBL/GenBank/DDBJ databases">
        <title>Genome sequence of Litorilinea aerophila BAA-2444.</title>
        <authorList>
            <person name="Maclea K.S."/>
            <person name="Maurais E.G."/>
            <person name="Iannazzi L.C."/>
        </authorList>
    </citation>
    <scope>NUCLEOTIDE SEQUENCE [LARGE SCALE GENOMIC DNA]</scope>
    <source>
        <strain evidence="7 8">ATCC BAA-2444</strain>
    </source>
</reference>
<dbReference type="InterPro" id="IPR000515">
    <property type="entry name" value="MetI-like"/>
</dbReference>
<comment type="caution">
    <text evidence="7">The sequence shown here is derived from an EMBL/GenBank/DDBJ whole genome shotgun (WGS) entry which is preliminary data.</text>
</comment>
<dbReference type="EMBL" id="VIGC01000001">
    <property type="protein sequence ID" value="TQE97888.1"/>
    <property type="molecule type" value="Genomic_DNA"/>
</dbReference>
<accession>A0A540VMC1</accession>
<evidence type="ECO:0000313" key="8">
    <source>
        <dbReference type="Proteomes" id="UP000317371"/>
    </source>
</evidence>
<dbReference type="Pfam" id="PF00528">
    <property type="entry name" value="BPD_transp_1"/>
    <property type="match status" value="1"/>
</dbReference>
<feature type="transmembrane region" description="Helical" evidence="5">
    <location>
        <begin position="197"/>
        <end position="218"/>
    </location>
</feature>
<name>A0A540VMC1_9CHLR</name>
<evidence type="ECO:0000259" key="6">
    <source>
        <dbReference type="PROSITE" id="PS50928"/>
    </source>
</evidence>
<dbReference type="AlphaFoldDB" id="A0A540VMC1"/>
<feature type="transmembrane region" description="Helical" evidence="5">
    <location>
        <begin position="107"/>
        <end position="133"/>
    </location>
</feature>
<dbReference type="InterPro" id="IPR035906">
    <property type="entry name" value="MetI-like_sf"/>
</dbReference>
<feature type="domain" description="ABC transmembrane type-1" evidence="6">
    <location>
        <begin position="108"/>
        <end position="324"/>
    </location>
</feature>